<dbReference type="PANTHER" id="PTHR32089">
    <property type="entry name" value="METHYL-ACCEPTING CHEMOTAXIS PROTEIN MCPB"/>
    <property type="match status" value="1"/>
</dbReference>
<keyword evidence="4" id="KW-0472">Membrane</keyword>
<name>S9P3T6_CYSF2</name>
<keyword evidence="7" id="KW-1185">Reference proteome</keyword>
<dbReference type="SUPFAM" id="SSF58104">
    <property type="entry name" value="Methyl-accepting chemotaxis protein (MCP) signaling domain"/>
    <property type="match status" value="1"/>
</dbReference>
<dbReference type="eggNOG" id="COG0840">
    <property type="taxonomic scope" value="Bacteria"/>
</dbReference>
<dbReference type="Gene3D" id="1.10.287.950">
    <property type="entry name" value="Methyl-accepting chemotaxis protein"/>
    <property type="match status" value="1"/>
</dbReference>
<comment type="similarity">
    <text evidence="2">Belongs to the methyl-accepting chemotaxis (MCP) protein family.</text>
</comment>
<keyword evidence="4" id="KW-0812">Transmembrane</keyword>
<evidence type="ECO:0000259" key="5">
    <source>
        <dbReference type="PROSITE" id="PS50111"/>
    </source>
</evidence>
<dbReference type="GO" id="GO:0006935">
    <property type="term" value="P:chemotaxis"/>
    <property type="evidence" value="ECO:0007669"/>
    <property type="project" value="InterPro"/>
</dbReference>
<dbReference type="GO" id="GO:0004888">
    <property type="term" value="F:transmembrane signaling receptor activity"/>
    <property type="evidence" value="ECO:0007669"/>
    <property type="project" value="InterPro"/>
</dbReference>
<dbReference type="InterPro" id="IPR004090">
    <property type="entry name" value="Chemotax_Me-accpt_rcpt"/>
</dbReference>
<organism evidence="6 7">
    <name type="scientific">Cystobacter fuscus (strain ATCC 25194 / DSM 2262 / NBRC 100088 / M29)</name>
    <dbReference type="NCBI Taxonomy" id="1242864"/>
    <lineage>
        <taxon>Bacteria</taxon>
        <taxon>Pseudomonadati</taxon>
        <taxon>Myxococcota</taxon>
        <taxon>Myxococcia</taxon>
        <taxon>Myxococcales</taxon>
        <taxon>Cystobacterineae</taxon>
        <taxon>Archangiaceae</taxon>
        <taxon>Cystobacter</taxon>
    </lineage>
</organism>
<accession>S9P3T6</accession>
<dbReference type="OrthoDB" id="9816383at2"/>
<sequence length="610" mass="66418">MERRLMQTADASPQQVFRQLNQVSLRTVTAHAVPIVYLIMVIMGFSGDEVLGTMFIIAPALLLIGAAGPYLFLNWLVSRTLREAEVSEPAEARLQRILRLPQAYEGGLIALTALGTAIYGAVPTIYYPGKNPWTIAWAIITVVLLCLLSGIHRRLKFEQVLRPHAIQEFQRHPELDLGGSGFSWPRYRWYLPYAFGLFILCALVVSFTVLGQQARPIYEQVLAQVDAAPRGQASPFLRAAVGQVIDASALPLLLLNGYLLLVATLSALSLARHLSEGARSVQASMEALAAGAPILPQWASTDEIGDLAAATARAFGKLRDFSLSLRDSAGSLKNSADQLGMSTTKQTEVLTLQASALQETQVTAQEIKETSAMATQKAENVLRQTERANEISQVGEQAIQRTLDGLKAIQGQVNEMASRIRALDERARQVGRITESVKSLADRSNMLALNAAIEAVRSGEHGKGFGVVAREIRSLADQSIKATHNVSVILEDISEAIRTTAAITEEGSAKVGTSLGEIREFGETLQQLSNIVRDNAQSVRQITTAVNQQGTGITQIFQAVSDLSTMMDQTMSQLNNSMSAVDLVRDVSHQVSNFLGNYGWQEKEKNPESR</sequence>
<dbReference type="GO" id="GO:0016020">
    <property type="term" value="C:membrane"/>
    <property type="evidence" value="ECO:0007669"/>
    <property type="project" value="InterPro"/>
</dbReference>
<dbReference type="EMBL" id="ANAH02000064">
    <property type="protein sequence ID" value="EPX56917.1"/>
    <property type="molecule type" value="Genomic_DNA"/>
</dbReference>
<evidence type="ECO:0000256" key="3">
    <source>
        <dbReference type="PROSITE-ProRule" id="PRU00284"/>
    </source>
</evidence>
<feature type="transmembrane region" description="Helical" evidence="4">
    <location>
        <begin position="103"/>
        <end position="122"/>
    </location>
</feature>
<feature type="transmembrane region" description="Helical" evidence="4">
    <location>
        <begin position="190"/>
        <end position="210"/>
    </location>
</feature>
<dbReference type="Proteomes" id="UP000011682">
    <property type="component" value="Unassembled WGS sequence"/>
</dbReference>
<dbReference type="PRINTS" id="PR00260">
    <property type="entry name" value="CHEMTRNSDUCR"/>
</dbReference>
<dbReference type="GO" id="GO:0007165">
    <property type="term" value="P:signal transduction"/>
    <property type="evidence" value="ECO:0007669"/>
    <property type="project" value="UniProtKB-KW"/>
</dbReference>
<dbReference type="PANTHER" id="PTHR32089:SF112">
    <property type="entry name" value="LYSOZYME-LIKE PROTEIN-RELATED"/>
    <property type="match status" value="1"/>
</dbReference>
<feature type="domain" description="Methyl-accepting transducer" evidence="5">
    <location>
        <begin position="328"/>
        <end position="564"/>
    </location>
</feature>
<reference evidence="6" key="1">
    <citation type="submission" date="2013-05" db="EMBL/GenBank/DDBJ databases">
        <title>Genome assembly of Cystobacter fuscus DSM 2262.</title>
        <authorList>
            <person name="Sharma G."/>
            <person name="Khatri I."/>
            <person name="Kaur C."/>
            <person name="Mayilraj S."/>
            <person name="Subramanian S."/>
        </authorList>
    </citation>
    <scope>NUCLEOTIDE SEQUENCE [LARGE SCALE GENOMIC DNA]</scope>
    <source>
        <strain evidence="6">DSM 2262</strain>
    </source>
</reference>
<dbReference type="RefSeq" id="WP_002627524.1">
    <property type="nucleotide sequence ID" value="NZ_ANAH02000064.1"/>
</dbReference>
<proteinExistence type="inferred from homology"/>
<feature type="transmembrane region" description="Helical" evidence="4">
    <location>
        <begin position="23"/>
        <end position="45"/>
    </location>
</feature>
<comment type="caution">
    <text evidence="6">The sequence shown here is derived from an EMBL/GenBank/DDBJ whole genome shotgun (WGS) entry which is preliminary data.</text>
</comment>
<dbReference type="Pfam" id="PF00015">
    <property type="entry name" value="MCPsignal"/>
    <property type="match status" value="1"/>
</dbReference>
<feature type="transmembrane region" description="Helical" evidence="4">
    <location>
        <begin position="134"/>
        <end position="152"/>
    </location>
</feature>
<evidence type="ECO:0000256" key="1">
    <source>
        <dbReference type="ARBA" id="ARBA00023224"/>
    </source>
</evidence>
<dbReference type="AlphaFoldDB" id="S9P3T6"/>
<feature type="transmembrane region" description="Helical" evidence="4">
    <location>
        <begin position="51"/>
        <end position="73"/>
    </location>
</feature>
<evidence type="ECO:0000256" key="4">
    <source>
        <dbReference type="SAM" id="Phobius"/>
    </source>
</evidence>
<dbReference type="SMART" id="SM00283">
    <property type="entry name" value="MA"/>
    <property type="match status" value="1"/>
</dbReference>
<evidence type="ECO:0000256" key="2">
    <source>
        <dbReference type="ARBA" id="ARBA00029447"/>
    </source>
</evidence>
<protein>
    <recommendedName>
        <fullName evidence="5">Methyl-accepting transducer domain-containing protein</fullName>
    </recommendedName>
</protein>
<evidence type="ECO:0000313" key="7">
    <source>
        <dbReference type="Proteomes" id="UP000011682"/>
    </source>
</evidence>
<evidence type="ECO:0000313" key="6">
    <source>
        <dbReference type="EMBL" id="EPX56917.1"/>
    </source>
</evidence>
<dbReference type="InterPro" id="IPR004089">
    <property type="entry name" value="MCPsignal_dom"/>
</dbReference>
<keyword evidence="4" id="KW-1133">Transmembrane helix</keyword>
<keyword evidence="1 3" id="KW-0807">Transducer</keyword>
<dbReference type="PROSITE" id="PS50111">
    <property type="entry name" value="CHEMOTAXIS_TRANSDUC_2"/>
    <property type="match status" value="1"/>
</dbReference>
<gene>
    <name evidence="6" type="ORF">D187_006670</name>
</gene>